<dbReference type="Proteomes" id="UP001341281">
    <property type="component" value="Chromosome 06"/>
</dbReference>
<dbReference type="AlphaFoldDB" id="A0AAQ3WYQ6"/>
<organism evidence="1 2">
    <name type="scientific">Paspalum notatum var. saurae</name>
    <dbReference type="NCBI Taxonomy" id="547442"/>
    <lineage>
        <taxon>Eukaryota</taxon>
        <taxon>Viridiplantae</taxon>
        <taxon>Streptophyta</taxon>
        <taxon>Embryophyta</taxon>
        <taxon>Tracheophyta</taxon>
        <taxon>Spermatophyta</taxon>
        <taxon>Magnoliopsida</taxon>
        <taxon>Liliopsida</taxon>
        <taxon>Poales</taxon>
        <taxon>Poaceae</taxon>
        <taxon>PACMAD clade</taxon>
        <taxon>Panicoideae</taxon>
        <taxon>Andropogonodae</taxon>
        <taxon>Paspaleae</taxon>
        <taxon>Paspalinae</taxon>
        <taxon>Paspalum</taxon>
    </lineage>
</organism>
<keyword evidence="2" id="KW-1185">Reference proteome</keyword>
<name>A0AAQ3WYQ6_PASNO</name>
<reference evidence="1 2" key="1">
    <citation type="submission" date="2024-02" db="EMBL/GenBank/DDBJ databases">
        <title>High-quality chromosome-scale genome assembly of Pensacola bahiagrass (Paspalum notatum Flugge var. saurae).</title>
        <authorList>
            <person name="Vega J.M."/>
            <person name="Podio M."/>
            <person name="Orjuela J."/>
            <person name="Siena L.A."/>
            <person name="Pessino S.C."/>
            <person name="Combes M.C."/>
            <person name="Mariac C."/>
            <person name="Albertini E."/>
            <person name="Pupilli F."/>
            <person name="Ortiz J.P.A."/>
            <person name="Leblanc O."/>
        </authorList>
    </citation>
    <scope>NUCLEOTIDE SEQUENCE [LARGE SCALE GENOMIC DNA]</scope>
    <source>
        <strain evidence="1">R1</strain>
        <tissue evidence="1">Leaf</tissue>
    </source>
</reference>
<sequence>MRRGRGKRTMGNVTSSVAACLAFFPAELPTYGVEPAQDGAGAGEGSQPWLLRITAVSPDAVVEVRALPTRAGMHAVSAFWRHPAARLTLLYTGGNAADLEQSRLWRSLPPSQLRPQGEHEGQERQRWPLGSVHHCRQHLASHSASSLLTATTMGCYFVGSPVTSPKRV</sequence>
<accession>A0AAQ3WYQ6</accession>
<evidence type="ECO:0000313" key="1">
    <source>
        <dbReference type="EMBL" id="WVZ79213.1"/>
    </source>
</evidence>
<dbReference type="EMBL" id="CP144750">
    <property type="protein sequence ID" value="WVZ79213.1"/>
    <property type="molecule type" value="Genomic_DNA"/>
</dbReference>
<gene>
    <name evidence="1" type="ORF">U9M48_026819</name>
</gene>
<dbReference type="PROSITE" id="PS51257">
    <property type="entry name" value="PROKAR_LIPOPROTEIN"/>
    <property type="match status" value="1"/>
</dbReference>
<evidence type="ECO:0000313" key="2">
    <source>
        <dbReference type="Proteomes" id="UP001341281"/>
    </source>
</evidence>
<protein>
    <submittedName>
        <fullName evidence="1">Uncharacterized protein</fullName>
    </submittedName>
</protein>
<proteinExistence type="predicted"/>